<dbReference type="Proteomes" id="UP000789901">
    <property type="component" value="Unassembled WGS sequence"/>
</dbReference>
<keyword evidence="2" id="KW-1185">Reference proteome</keyword>
<evidence type="ECO:0000313" key="1">
    <source>
        <dbReference type="EMBL" id="CAG8838471.1"/>
    </source>
</evidence>
<reference evidence="1 2" key="1">
    <citation type="submission" date="2021-06" db="EMBL/GenBank/DDBJ databases">
        <authorList>
            <person name="Kallberg Y."/>
            <person name="Tangrot J."/>
            <person name="Rosling A."/>
        </authorList>
    </citation>
    <scope>NUCLEOTIDE SEQUENCE [LARGE SCALE GENOMIC DNA]</scope>
    <source>
        <strain evidence="1 2">120-4 pot B 10/14</strain>
    </source>
</reference>
<accession>A0ABN7WQS5</accession>
<feature type="non-terminal residue" evidence="1">
    <location>
        <position position="112"/>
    </location>
</feature>
<proteinExistence type="predicted"/>
<evidence type="ECO:0000313" key="2">
    <source>
        <dbReference type="Proteomes" id="UP000789901"/>
    </source>
</evidence>
<comment type="caution">
    <text evidence="1">The sequence shown here is derived from an EMBL/GenBank/DDBJ whole genome shotgun (WGS) entry which is preliminary data.</text>
</comment>
<sequence length="112" mass="13082">MVISTKARTLKKIKDIRIIMQDIIVPTTLHLIEFSNNILLLGTDSGTKDLKSYKEKDVYSNSGDTFDKFDYEKEKFNEFEEEDIKNNPVLYLTNIKEVSTKEDEKDNNKENL</sequence>
<dbReference type="EMBL" id="CAJVQB010058162">
    <property type="protein sequence ID" value="CAG8838471.1"/>
    <property type="molecule type" value="Genomic_DNA"/>
</dbReference>
<gene>
    <name evidence="1" type="ORF">GMARGA_LOCUS33997</name>
</gene>
<organism evidence="1 2">
    <name type="scientific">Gigaspora margarita</name>
    <dbReference type="NCBI Taxonomy" id="4874"/>
    <lineage>
        <taxon>Eukaryota</taxon>
        <taxon>Fungi</taxon>
        <taxon>Fungi incertae sedis</taxon>
        <taxon>Mucoromycota</taxon>
        <taxon>Glomeromycotina</taxon>
        <taxon>Glomeromycetes</taxon>
        <taxon>Diversisporales</taxon>
        <taxon>Gigasporaceae</taxon>
        <taxon>Gigaspora</taxon>
    </lineage>
</organism>
<name>A0ABN7WQS5_GIGMA</name>
<protein>
    <submittedName>
        <fullName evidence="1">1579_t:CDS:1</fullName>
    </submittedName>
</protein>